<evidence type="ECO:0000313" key="8">
    <source>
        <dbReference type="EMBL" id="MFC4714361.1"/>
    </source>
</evidence>
<reference evidence="9" key="1">
    <citation type="journal article" date="2019" name="Int. J. Syst. Evol. Microbiol.">
        <title>The Global Catalogue of Microorganisms (GCM) 10K type strain sequencing project: providing services to taxonomists for standard genome sequencing and annotation.</title>
        <authorList>
            <consortium name="The Broad Institute Genomics Platform"/>
            <consortium name="The Broad Institute Genome Sequencing Center for Infectious Disease"/>
            <person name="Wu L."/>
            <person name="Ma J."/>
        </authorList>
    </citation>
    <scope>NUCLEOTIDE SEQUENCE [LARGE SCALE GENOMIC DNA]</scope>
    <source>
        <strain evidence="9">CGMCC 1.12151</strain>
    </source>
</reference>
<accession>A0ABV9MEZ6</accession>
<evidence type="ECO:0000256" key="4">
    <source>
        <dbReference type="ARBA" id="ARBA00022989"/>
    </source>
</evidence>
<keyword evidence="9" id="KW-1185">Reference proteome</keyword>
<feature type="transmembrane region" description="Helical" evidence="6">
    <location>
        <begin position="38"/>
        <end position="66"/>
    </location>
</feature>
<comment type="caution">
    <text evidence="8">The sequence shown here is derived from an EMBL/GenBank/DDBJ whole genome shotgun (WGS) entry which is preliminary data.</text>
</comment>
<keyword evidence="3 6" id="KW-0812">Transmembrane</keyword>
<dbReference type="PIRSF" id="PIRSF006483">
    <property type="entry name" value="Membrane_protein_YitT"/>
    <property type="match status" value="1"/>
</dbReference>
<dbReference type="Gene3D" id="3.30.70.120">
    <property type="match status" value="1"/>
</dbReference>
<organism evidence="8 9">
    <name type="scientific">Planococcus dechangensis</name>
    <dbReference type="NCBI Taxonomy" id="1176255"/>
    <lineage>
        <taxon>Bacteria</taxon>
        <taxon>Bacillati</taxon>
        <taxon>Bacillota</taxon>
        <taxon>Bacilli</taxon>
        <taxon>Bacillales</taxon>
        <taxon>Caryophanaceae</taxon>
        <taxon>Planococcus</taxon>
    </lineage>
</organism>
<dbReference type="Proteomes" id="UP001595932">
    <property type="component" value="Unassembled WGS sequence"/>
</dbReference>
<dbReference type="EMBL" id="JBHSGL010000015">
    <property type="protein sequence ID" value="MFC4714361.1"/>
    <property type="molecule type" value="Genomic_DNA"/>
</dbReference>
<sequence>MDKLYRLGAIFVASIIMGVAFNMFLLPHEILSGGITGIAMIFGLLTPINSGIWLILLNLPILIIGWMKLGKTFIANSIFSVAVTSVSMLYIPIVQVTADALLSSVFGGVIIGAAVGIIIRFYGSTGGFDVIGLLLTMKRDIPLGFLVFVLNSGVVFISGFIFSWELAMYTMASIYITGIVVDRIHTRHIKLSLMVVTANGDEVKKKLLANLYRGITVTDGEGAYSGTKVKILHSVITRYELAFVRPLIKEIDPNAFVSITETMEVVGNFRRDDNYKKNPM</sequence>
<keyword evidence="4 6" id="KW-1133">Transmembrane helix</keyword>
<keyword evidence="5 6" id="KW-0472">Membrane</keyword>
<evidence type="ECO:0000256" key="2">
    <source>
        <dbReference type="ARBA" id="ARBA00022475"/>
    </source>
</evidence>
<feature type="transmembrane region" description="Helical" evidence="6">
    <location>
        <begin position="7"/>
        <end position="26"/>
    </location>
</feature>
<dbReference type="InterPro" id="IPR051461">
    <property type="entry name" value="UPF0750_membrane"/>
</dbReference>
<keyword evidence="2" id="KW-1003">Cell membrane</keyword>
<dbReference type="PANTHER" id="PTHR33545:SF5">
    <property type="entry name" value="UPF0750 MEMBRANE PROTEIN YITT"/>
    <property type="match status" value="1"/>
</dbReference>
<comment type="subcellular location">
    <subcellularLocation>
        <location evidence="1">Cell membrane</location>
        <topology evidence="1">Multi-pass membrane protein</topology>
    </subcellularLocation>
</comment>
<evidence type="ECO:0000313" key="9">
    <source>
        <dbReference type="Proteomes" id="UP001595932"/>
    </source>
</evidence>
<name>A0ABV9MEZ6_9BACL</name>
<feature type="transmembrane region" description="Helical" evidence="6">
    <location>
        <begin position="100"/>
        <end position="122"/>
    </location>
</feature>
<dbReference type="InterPro" id="IPR019264">
    <property type="entry name" value="DUF2179"/>
</dbReference>
<evidence type="ECO:0000256" key="1">
    <source>
        <dbReference type="ARBA" id="ARBA00004651"/>
    </source>
</evidence>
<dbReference type="CDD" id="cd16380">
    <property type="entry name" value="YitT_C"/>
    <property type="match status" value="1"/>
</dbReference>
<feature type="transmembrane region" description="Helical" evidence="6">
    <location>
        <begin position="143"/>
        <end position="161"/>
    </location>
</feature>
<feature type="transmembrane region" description="Helical" evidence="6">
    <location>
        <begin position="73"/>
        <end position="94"/>
    </location>
</feature>
<dbReference type="PANTHER" id="PTHR33545">
    <property type="entry name" value="UPF0750 MEMBRANE PROTEIN YITT-RELATED"/>
    <property type="match status" value="1"/>
</dbReference>
<evidence type="ECO:0000259" key="7">
    <source>
        <dbReference type="Pfam" id="PF10035"/>
    </source>
</evidence>
<evidence type="ECO:0000256" key="6">
    <source>
        <dbReference type="SAM" id="Phobius"/>
    </source>
</evidence>
<dbReference type="Pfam" id="PF02588">
    <property type="entry name" value="YitT_membrane"/>
    <property type="match status" value="1"/>
</dbReference>
<dbReference type="Pfam" id="PF10035">
    <property type="entry name" value="DUF2179"/>
    <property type="match status" value="1"/>
</dbReference>
<dbReference type="RefSeq" id="WP_377280078.1">
    <property type="nucleotide sequence ID" value="NZ_JBHSGL010000015.1"/>
</dbReference>
<feature type="domain" description="DUF2179" evidence="7">
    <location>
        <begin position="213"/>
        <end position="267"/>
    </location>
</feature>
<protein>
    <submittedName>
        <fullName evidence="8">YitT family protein</fullName>
    </submittedName>
</protein>
<evidence type="ECO:0000256" key="3">
    <source>
        <dbReference type="ARBA" id="ARBA00022692"/>
    </source>
</evidence>
<dbReference type="InterPro" id="IPR015867">
    <property type="entry name" value="N-reg_PII/ATP_PRibTrfase_C"/>
</dbReference>
<evidence type="ECO:0000256" key="5">
    <source>
        <dbReference type="ARBA" id="ARBA00023136"/>
    </source>
</evidence>
<proteinExistence type="predicted"/>
<gene>
    <name evidence="8" type="ORF">ACFO5U_16030</name>
</gene>
<dbReference type="InterPro" id="IPR003740">
    <property type="entry name" value="YitT"/>
</dbReference>